<dbReference type="EMBL" id="SIHI01000002">
    <property type="protein sequence ID" value="TWT55830.1"/>
    <property type="molecule type" value="Genomic_DNA"/>
</dbReference>
<evidence type="ECO:0000256" key="2">
    <source>
        <dbReference type="ARBA" id="ARBA00022692"/>
    </source>
</evidence>
<evidence type="ECO:0000313" key="6">
    <source>
        <dbReference type="EMBL" id="TWT55830.1"/>
    </source>
</evidence>
<dbReference type="GO" id="GO:0012505">
    <property type="term" value="C:endomembrane system"/>
    <property type="evidence" value="ECO:0007669"/>
    <property type="project" value="UniProtKB-SubCell"/>
</dbReference>
<dbReference type="Proteomes" id="UP000317243">
    <property type="component" value="Unassembled WGS sequence"/>
</dbReference>
<protein>
    <submittedName>
        <fullName evidence="6">VIT family protein</fullName>
    </submittedName>
</protein>
<evidence type="ECO:0000256" key="4">
    <source>
        <dbReference type="ARBA" id="ARBA00023136"/>
    </source>
</evidence>
<feature type="transmembrane region" description="Helical" evidence="5">
    <location>
        <begin position="67"/>
        <end position="90"/>
    </location>
</feature>
<evidence type="ECO:0000256" key="3">
    <source>
        <dbReference type="ARBA" id="ARBA00022989"/>
    </source>
</evidence>
<sequence>MARPPAHDSNVPEILAAAHHPKHIRTRLSLQKNPSYLKDFIYGAIDGAVTTFAVVSGVAGAGLSSSIVLILGVANLIGDGFSMAAGNFLGTQAELEQMSKLRQMEQQHINEVPDGEREEIRQIFREKGFEGELLDRVVEVITADDHRWIETMLQEEHGVSLTRTSPWRAATTTFVAFLFVGAIPLIPFVFSFGGSSLIQTPFLASTALTGVAFFAVGAFKSRFVEQHWLRAGLETLLVGGLAAGLAYLCGLALGGLK</sequence>
<name>A0A5C5WZ48_9PLAN</name>
<dbReference type="RefSeq" id="WP_146510163.1">
    <property type="nucleotide sequence ID" value="NZ_SIHI01000002.1"/>
</dbReference>
<keyword evidence="2 5" id="KW-0812">Transmembrane</keyword>
<dbReference type="InterPro" id="IPR008217">
    <property type="entry name" value="Ccc1_fam"/>
</dbReference>
<feature type="transmembrane region" description="Helical" evidence="5">
    <location>
        <begin position="169"/>
        <end position="190"/>
    </location>
</feature>
<keyword evidence="4 5" id="KW-0472">Membrane</keyword>
<dbReference type="GO" id="GO:0005384">
    <property type="term" value="F:manganese ion transmembrane transporter activity"/>
    <property type="evidence" value="ECO:0007669"/>
    <property type="project" value="InterPro"/>
</dbReference>
<dbReference type="GO" id="GO:0030026">
    <property type="term" value="P:intracellular manganese ion homeostasis"/>
    <property type="evidence" value="ECO:0007669"/>
    <property type="project" value="InterPro"/>
</dbReference>
<accession>A0A5C5WZ48</accession>
<proteinExistence type="predicted"/>
<feature type="transmembrane region" description="Helical" evidence="5">
    <location>
        <begin position="40"/>
        <end position="61"/>
    </location>
</feature>
<dbReference type="Pfam" id="PF01988">
    <property type="entry name" value="VIT1"/>
    <property type="match status" value="1"/>
</dbReference>
<dbReference type="OrthoDB" id="9781619at2"/>
<keyword evidence="7" id="KW-1185">Reference proteome</keyword>
<organism evidence="6 7">
    <name type="scientific">Thalassoglobus neptunius</name>
    <dbReference type="NCBI Taxonomy" id="1938619"/>
    <lineage>
        <taxon>Bacteria</taxon>
        <taxon>Pseudomonadati</taxon>
        <taxon>Planctomycetota</taxon>
        <taxon>Planctomycetia</taxon>
        <taxon>Planctomycetales</taxon>
        <taxon>Planctomycetaceae</taxon>
        <taxon>Thalassoglobus</taxon>
    </lineage>
</organism>
<feature type="transmembrane region" description="Helical" evidence="5">
    <location>
        <begin position="231"/>
        <end position="253"/>
    </location>
</feature>
<dbReference type="PANTHER" id="PTHR31851">
    <property type="entry name" value="FE(2+)/MN(2+) TRANSPORTER PCL1"/>
    <property type="match status" value="1"/>
</dbReference>
<feature type="transmembrane region" description="Helical" evidence="5">
    <location>
        <begin position="202"/>
        <end position="219"/>
    </location>
</feature>
<evidence type="ECO:0000256" key="1">
    <source>
        <dbReference type="ARBA" id="ARBA00004127"/>
    </source>
</evidence>
<reference evidence="6 7" key="1">
    <citation type="submission" date="2019-02" db="EMBL/GenBank/DDBJ databases">
        <title>Deep-cultivation of Planctomycetes and their phenomic and genomic characterization uncovers novel biology.</title>
        <authorList>
            <person name="Wiegand S."/>
            <person name="Jogler M."/>
            <person name="Boedeker C."/>
            <person name="Pinto D."/>
            <person name="Vollmers J."/>
            <person name="Rivas-Marin E."/>
            <person name="Kohn T."/>
            <person name="Peeters S.H."/>
            <person name="Heuer A."/>
            <person name="Rast P."/>
            <person name="Oberbeckmann S."/>
            <person name="Bunk B."/>
            <person name="Jeske O."/>
            <person name="Meyerdierks A."/>
            <person name="Storesund J.E."/>
            <person name="Kallscheuer N."/>
            <person name="Luecker S."/>
            <person name="Lage O.M."/>
            <person name="Pohl T."/>
            <person name="Merkel B.J."/>
            <person name="Hornburger P."/>
            <person name="Mueller R.-W."/>
            <person name="Bruemmer F."/>
            <person name="Labrenz M."/>
            <person name="Spormann A.M."/>
            <person name="Op Den Camp H."/>
            <person name="Overmann J."/>
            <person name="Amann R."/>
            <person name="Jetten M.S.M."/>
            <person name="Mascher T."/>
            <person name="Medema M.H."/>
            <person name="Devos D.P."/>
            <person name="Kaster A.-K."/>
            <person name="Ovreas L."/>
            <person name="Rohde M."/>
            <person name="Galperin M.Y."/>
            <person name="Jogler C."/>
        </authorList>
    </citation>
    <scope>NUCLEOTIDE SEQUENCE [LARGE SCALE GENOMIC DNA]</scope>
    <source>
        <strain evidence="6 7">KOR42</strain>
    </source>
</reference>
<evidence type="ECO:0000313" key="7">
    <source>
        <dbReference type="Proteomes" id="UP000317243"/>
    </source>
</evidence>
<dbReference type="AlphaFoldDB" id="A0A5C5WZ48"/>
<keyword evidence="3 5" id="KW-1133">Transmembrane helix</keyword>
<comment type="caution">
    <text evidence="6">The sequence shown here is derived from an EMBL/GenBank/DDBJ whole genome shotgun (WGS) entry which is preliminary data.</text>
</comment>
<comment type="subcellular location">
    <subcellularLocation>
        <location evidence="1">Endomembrane system</location>
        <topology evidence="1">Multi-pass membrane protein</topology>
    </subcellularLocation>
</comment>
<evidence type="ECO:0000256" key="5">
    <source>
        <dbReference type="SAM" id="Phobius"/>
    </source>
</evidence>
<gene>
    <name evidence="6" type="ORF">KOR42_26410</name>
</gene>